<dbReference type="EMBL" id="KE747812">
    <property type="protein sequence ID" value="RMZ67782.1"/>
    <property type="molecule type" value="Genomic_DNA"/>
</dbReference>
<reference evidence="1 2" key="1">
    <citation type="journal article" date="2014" name="PLoS ONE">
        <title>De novo Genome Assembly of the Fungal Plant Pathogen Pyrenophora semeniperda.</title>
        <authorList>
            <person name="Soliai M.M."/>
            <person name="Meyer S.E."/>
            <person name="Udall J.A."/>
            <person name="Elzinga D.E."/>
            <person name="Hermansen R.A."/>
            <person name="Bodily P.M."/>
            <person name="Hart A.A."/>
            <person name="Coleman C.E."/>
        </authorList>
    </citation>
    <scope>NUCLEOTIDE SEQUENCE [LARGE SCALE GENOMIC DNA]</scope>
    <source>
        <strain evidence="1 2">CCB06</strain>
        <tissue evidence="1">Mycelium</tissue>
    </source>
</reference>
<dbReference type="AlphaFoldDB" id="A0A3M7M008"/>
<gene>
    <name evidence="1" type="ORF">GMOD_00010431</name>
</gene>
<sequence>MTPQLLYSKNNIDNRLLNIII</sequence>
<accession>A0A3M7M008</accession>
<proteinExistence type="predicted"/>
<keyword evidence="2" id="KW-1185">Reference proteome</keyword>
<name>A0A3M7M008_9PLEO</name>
<organism evidence="1 2">
    <name type="scientific">Pyrenophora seminiperda CCB06</name>
    <dbReference type="NCBI Taxonomy" id="1302712"/>
    <lineage>
        <taxon>Eukaryota</taxon>
        <taxon>Fungi</taxon>
        <taxon>Dikarya</taxon>
        <taxon>Ascomycota</taxon>
        <taxon>Pezizomycotina</taxon>
        <taxon>Dothideomycetes</taxon>
        <taxon>Pleosporomycetidae</taxon>
        <taxon>Pleosporales</taxon>
        <taxon>Pleosporineae</taxon>
        <taxon>Pleosporaceae</taxon>
        <taxon>Pyrenophora</taxon>
    </lineage>
</organism>
<evidence type="ECO:0000313" key="2">
    <source>
        <dbReference type="Proteomes" id="UP000265663"/>
    </source>
</evidence>
<protein>
    <submittedName>
        <fullName evidence="1">Uncharacterized protein</fullName>
    </submittedName>
</protein>
<dbReference type="Proteomes" id="UP000265663">
    <property type="component" value="Unassembled WGS sequence"/>
</dbReference>
<evidence type="ECO:0000313" key="1">
    <source>
        <dbReference type="EMBL" id="RMZ67782.1"/>
    </source>
</evidence>